<feature type="compositionally biased region" description="Basic and acidic residues" evidence="1">
    <location>
        <begin position="643"/>
        <end position="656"/>
    </location>
</feature>
<gene>
    <name evidence="3" type="ORF">HJC23_012303</name>
</gene>
<dbReference type="InterPro" id="IPR056866">
    <property type="entry name" value="Znf_WRKY19"/>
</dbReference>
<dbReference type="AlphaFoldDB" id="A0ABD3PLU2"/>
<proteinExistence type="predicted"/>
<evidence type="ECO:0000313" key="4">
    <source>
        <dbReference type="Proteomes" id="UP001516023"/>
    </source>
</evidence>
<comment type="caution">
    <text evidence="3">The sequence shown here is derived from an EMBL/GenBank/DDBJ whole genome shotgun (WGS) entry which is preliminary data.</text>
</comment>
<evidence type="ECO:0000313" key="3">
    <source>
        <dbReference type="EMBL" id="KAL3788747.1"/>
    </source>
</evidence>
<protein>
    <recommendedName>
        <fullName evidence="2">WRKY19-like zinc finger domain-containing protein</fullName>
    </recommendedName>
</protein>
<dbReference type="PANTHER" id="PTHR31827:SF1">
    <property type="entry name" value="EMB|CAB89363.1"/>
    <property type="match status" value="1"/>
</dbReference>
<feature type="domain" description="WRKY19-like zinc finger" evidence="2">
    <location>
        <begin position="1040"/>
        <end position="1064"/>
    </location>
</feature>
<accession>A0ABD3PLU2</accession>
<feature type="domain" description="WRKY19-like zinc finger" evidence="2">
    <location>
        <begin position="1065"/>
        <end position="1089"/>
    </location>
</feature>
<feature type="region of interest" description="Disordered" evidence="1">
    <location>
        <begin position="41"/>
        <end position="69"/>
    </location>
</feature>
<name>A0ABD3PLU2_9STRA</name>
<dbReference type="EMBL" id="JABMIG020000152">
    <property type="protein sequence ID" value="KAL3788747.1"/>
    <property type="molecule type" value="Genomic_DNA"/>
</dbReference>
<organism evidence="3 4">
    <name type="scientific">Cyclotella cryptica</name>
    <dbReference type="NCBI Taxonomy" id="29204"/>
    <lineage>
        <taxon>Eukaryota</taxon>
        <taxon>Sar</taxon>
        <taxon>Stramenopiles</taxon>
        <taxon>Ochrophyta</taxon>
        <taxon>Bacillariophyta</taxon>
        <taxon>Coscinodiscophyceae</taxon>
        <taxon>Thalassiosirophycidae</taxon>
        <taxon>Stephanodiscales</taxon>
        <taxon>Stephanodiscaceae</taxon>
        <taxon>Cyclotella</taxon>
    </lineage>
</organism>
<feature type="domain" description="WRKY19-like zinc finger" evidence="2">
    <location>
        <begin position="991"/>
        <end position="1014"/>
    </location>
</feature>
<sequence length="1130" mass="122927">MDPDRVRSYLQVACAGLGFDIGEVWWMSNENGTSTVASITETTTTTNRANENTTGGESSAINHQPSKPPKKRFLQLYTSKAYCNQRSKLVQPHDDVDMEFDNDNQTSDNTSTDSAAAGSSSSHQLVLHNKNTNQNSNHPMLEDDEHEHVLSPRIVEAVTKSAQVVWANSQNSQSEKGGLLGRSDIKLQTAIGMPVGIDDAGHVWVVVMFSPKNIQSSHDAIEYLQYIGRSAGTTSIPCLLPVVGDVGHTADNRMIANGNHNEQEENADEQQSQQTPHHFLVSIKPPQSKQPTNSYIHTQDILGEGVTAKFVSFNIHDDDDDTTLKDINDSQLASTNNGIIYPQRTPSPYSINDLRNAPKDDFGIPMLPSAVESHLGVDNTQNSDMDNLLITDAFDEASYGVWSTIMNSASGHTIRTSTTIASKMEVIRERLEEFLCAFLGMSVFDVGDAWVLSSADNVADEGTVLERAAIAGGNMMNVNDDKRKALKCLFSVAATESNTGINELRMVSENSSIQIGDGAVGQAFSSGYPVWSSDKSLIYDSSRYHALENCNIETVFAVPIFSAGDVSPSCILSCYSLLHSESVPFVINFVQKAVRLLWDGLDQIDPHESVGRVLWNNVGPSDLGEMAADLEMQKAFIGKKRPHSDVNHERNDDPNGRYRSSPFSTAQTNGIHHFDNALSPSPVPFYPTAASPHKGLAPAPLFPTSVMAPNSQQMVSVNFSDDGHWAVQQAVKSIGDFQLWTNTNSCQQYSDGLPAQQGMHQELNQVPQYQPHFQPLQRKQEFTSSIGVEQLRSHQTFVSSDTTLQPLSQPPNISLAYVDYGLQSQSGETKPPVPAPSVGVHIEHPSVIHANLMEFNALAQMYSVPDPSPFPNDLREPSIQHAAIQPPSPNERIDNIRVVPLSQSEGSVILTGPQQMIYCTANAQPVDVESMDQSLFSLDIAKKCRIAGCPEQTVPRKPYCSKHCGNRQCEREGCSKHAQGATRFCIAHGGGRRCTFPGCDKGARDRYFCAAHGGGKRCKVDGCSKSAVGGSQFCTSHGGGKRCKVEGCDKSAQSSTDFCVKHGGGKKCQFEGCEKVARGKTQFCAAHGGGVRCKLEGCNRVAIGKAQLCRAHGGGASRFPQMMFPPPMDM</sequence>
<keyword evidence="4" id="KW-1185">Reference proteome</keyword>
<reference evidence="3 4" key="1">
    <citation type="journal article" date="2020" name="G3 (Bethesda)">
        <title>Improved Reference Genome for Cyclotella cryptica CCMP332, a Model for Cell Wall Morphogenesis, Salinity Adaptation, and Lipid Production in Diatoms (Bacillariophyta).</title>
        <authorList>
            <person name="Roberts W.R."/>
            <person name="Downey K.M."/>
            <person name="Ruck E.C."/>
            <person name="Traller J.C."/>
            <person name="Alverson A.J."/>
        </authorList>
    </citation>
    <scope>NUCLEOTIDE SEQUENCE [LARGE SCALE GENOMIC DNA]</scope>
    <source>
        <strain evidence="3 4">CCMP332</strain>
    </source>
</reference>
<evidence type="ECO:0000256" key="1">
    <source>
        <dbReference type="SAM" id="MobiDB-lite"/>
    </source>
</evidence>
<feature type="region of interest" description="Disordered" evidence="1">
    <location>
        <begin position="639"/>
        <end position="660"/>
    </location>
</feature>
<feature type="compositionally biased region" description="Low complexity" evidence="1">
    <location>
        <begin position="103"/>
        <end position="122"/>
    </location>
</feature>
<dbReference type="PANTHER" id="PTHR31827">
    <property type="entry name" value="EMB|CAB89363.1"/>
    <property type="match status" value="1"/>
</dbReference>
<feature type="compositionally biased region" description="Low complexity" evidence="1">
    <location>
        <begin position="41"/>
        <end position="57"/>
    </location>
</feature>
<feature type="domain" description="WRKY19-like zinc finger" evidence="2">
    <location>
        <begin position="1015"/>
        <end position="1039"/>
    </location>
</feature>
<feature type="region of interest" description="Disordered" evidence="1">
    <location>
        <begin position="96"/>
        <end position="123"/>
    </location>
</feature>
<dbReference type="Pfam" id="PF24906">
    <property type="entry name" value="Zf_WRKY19"/>
    <property type="match status" value="4"/>
</dbReference>
<dbReference type="Proteomes" id="UP001516023">
    <property type="component" value="Unassembled WGS sequence"/>
</dbReference>
<evidence type="ECO:0000259" key="2">
    <source>
        <dbReference type="Pfam" id="PF24906"/>
    </source>
</evidence>